<name>A0ABY7M7L2_9CHLR</name>
<dbReference type="EMBL" id="CP115149">
    <property type="protein sequence ID" value="WBL36519.1"/>
    <property type="molecule type" value="Genomic_DNA"/>
</dbReference>
<dbReference type="SUPFAM" id="SSF53756">
    <property type="entry name" value="UDP-Glycosyltransferase/glycogen phosphorylase"/>
    <property type="match status" value="1"/>
</dbReference>
<protein>
    <recommendedName>
        <fullName evidence="3">Glycosyltransferase family 4 protein</fullName>
    </recommendedName>
</protein>
<proteinExistence type="predicted"/>
<dbReference type="Gene3D" id="3.40.50.2000">
    <property type="entry name" value="Glycogen Phosphorylase B"/>
    <property type="match status" value="1"/>
</dbReference>
<reference evidence="1 2" key="1">
    <citation type="journal article" date="2023" name="ISME J.">
        <title>Thermophilic Dehalococcoidia with unusual traits shed light on an unexpected past.</title>
        <authorList>
            <person name="Palmer M."/>
            <person name="Covington J.K."/>
            <person name="Zhou E.M."/>
            <person name="Thomas S.C."/>
            <person name="Habib N."/>
            <person name="Seymour C.O."/>
            <person name="Lai D."/>
            <person name="Johnston J."/>
            <person name="Hashimi A."/>
            <person name="Jiao J.Y."/>
            <person name="Muok A.R."/>
            <person name="Liu L."/>
            <person name="Xian W.D."/>
            <person name="Zhi X.Y."/>
            <person name="Li M.M."/>
            <person name="Silva L.P."/>
            <person name="Bowen B.P."/>
            <person name="Louie K."/>
            <person name="Briegel A."/>
            <person name="Pett-Ridge J."/>
            <person name="Weber P.K."/>
            <person name="Tocheva E.I."/>
            <person name="Woyke T."/>
            <person name="Northen T.R."/>
            <person name="Mayali X."/>
            <person name="Li W.J."/>
            <person name="Hedlund B.P."/>
        </authorList>
    </citation>
    <scope>NUCLEOTIDE SEQUENCE [LARGE SCALE GENOMIC DNA]</scope>
    <source>
        <strain evidence="1 2">YIM 72310</strain>
    </source>
</reference>
<evidence type="ECO:0000313" key="1">
    <source>
        <dbReference type="EMBL" id="WBL36519.1"/>
    </source>
</evidence>
<evidence type="ECO:0000313" key="2">
    <source>
        <dbReference type="Proteomes" id="UP001212803"/>
    </source>
</evidence>
<organism evidence="1 2">
    <name type="scientific">Tepidiforma flava</name>
    <dbReference type="NCBI Taxonomy" id="3004094"/>
    <lineage>
        <taxon>Bacteria</taxon>
        <taxon>Bacillati</taxon>
        <taxon>Chloroflexota</taxon>
        <taxon>Tepidiformia</taxon>
        <taxon>Tepidiformales</taxon>
        <taxon>Tepidiformaceae</taxon>
        <taxon>Tepidiforma</taxon>
    </lineage>
</organism>
<gene>
    <name evidence="1" type="ORF">O0235_02890</name>
</gene>
<sequence length="88" mass="9131">MRLLIATDSFPPKIDGVSDTAATVARVLGQLGHTPRVVAPAPGPRCVERAQVARIRSLPAPLYPSCGWGGSSTGWFASRGRGGTGRSC</sequence>
<dbReference type="Proteomes" id="UP001212803">
    <property type="component" value="Chromosome"/>
</dbReference>
<keyword evidence="2" id="KW-1185">Reference proteome</keyword>
<accession>A0ABY7M7L2</accession>
<evidence type="ECO:0008006" key="3">
    <source>
        <dbReference type="Google" id="ProtNLM"/>
    </source>
</evidence>
<dbReference type="RefSeq" id="WP_270057042.1">
    <property type="nucleotide sequence ID" value="NZ_CP115149.1"/>
</dbReference>